<keyword evidence="8 17" id="KW-0521">NADP</keyword>
<proteinExistence type="inferred from homology"/>
<evidence type="ECO:0000256" key="8">
    <source>
        <dbReference type="ARBA" id="ARBA00022857"/>
    </source>
</evidence>
<keyword evidence="5 18" id="KW-0479">Metal-binding</keyword>
<dbReference type="GO" id="GO:0052856">
    <property type="term" value="F:NAD(P)HX epimerase activity"/>
    <property type="evidence" value="ECO:0007669"/>
    <property type="project" value="UniProtKB-UniRule"/>
</dbReference>
<keyword evidence="12 17" id="KW-0456">Lyase</keyword>
<feature type="binding site" evidence="17">
    <location>
        <position position="445"/>
    </location>
    <ligand>
        <name>AMP</name>
        <dbReference type="ChEBI" id="CHEBI:456215"/>
    </ligand>
</feature>
<dbReference type="eggNOG" id="COG0062">
    <property type="taxonomic scope" value="Bacteria"/>
</dbReference>
<keyword evidence="13" id="KW-0511">Multifunctional enzyme</keyword>
<dbReference type="NCBIfam" id="TIGR00197">
    <property type="entry name" value="yjeF_nterm"/>
    <property type="match status" value="1"/>
</dbReference>
<evidence type="ECO:0000256" key="13">
    <source>
        <dbReference type="ARBA" id="ARBA00023268"/>
    </source>
</evidence>
<feature type="binding site" evidence="17">
    <location>
        <position position="380"/>
    </location>
    <ligand>
        <name>(6S)-NADPHX</name>
        <dbReference type="ChEBI" id="CHEBI:64076"/>
    </ligand>
</feature>
<protein>
    <recommendedName>
        <fullName evidence="19">Bifunctional NAD(P)H-hydrate repair enzyme</fullName>
    </recommendedName>
    <alternativeName>
        <fullName evidence="19">Nicotinamide nucleotide repair protein</fullName>
    </alternativeName>
    <domain>
        <recommendedName>
            <fullName evidence="19">ADP-dependent (S)-NAD(P)H-hydrate dehydratase</fullName>
            <ecNumber evidence="19">4.2.1.136</ecNumber>
        </recommendedName>
        <alternativeName>
            <fullName evidence="19">ADP-dependent NAD(P)HX dehydratase</fullName>
        </alternativeName>
    </domain>
    <domain>
        <recommendedName>
            <fullName evidence="19">NAD(P)H-hydrate epimerase</fullName>
            <ecNumber evidence="19">5.1.99.6</ecNumber>
        </recommendedName>
    </domain>
</protein>
<comment type="similarity">
    <text evidence="18">Belongs to the NnrE/AIBP family.</text>
</comment>
<feature type="binding site" evidence="18">
    <location>
        <begin position="136"/>
        <end position="142"/>
    </location>
    <ligand>
        <name>(6S)-NADPHX</name>
        <dbReference type="ChEBI" id="CHEBI:64076"/>
    </ligand>
</feature>
<dbReference type="PROSITE" id="PS01050">
    <property type="entry name" value="YJEF_C_2"/>
    <property type="match status" value="1"/>
</dbReference>
<feature type="binding site" evidence="18">
    <location>
        <position position="69"/>
    </location>
    <ligand>
        <name>K(+)</name>
        <dbReference type="ChEBI" id="CHEBI:29103"/>
    </ligand>
</feature>
<dbReference type="PROSITE" id="PS51385">
    <property type="entry name" value="YJEF_N"/>
    <property type="match status" value="1"/>
</dbReference>
<evidence type="ECO:0000256" key="5">
    <source>
        <dbReference type="ARBA" id="ARBA00022723"/>
    </source>
</evidence>
<evidence type="ECO:0000256" key="4">
    <source>
        <dbReference type="ARBA" id="ARBA00009524"/>
    </source>
</evidence>
<keyword evidence="6 17" id="KW-0547">Nucleotide-binding</keyword>
<dbReference type="OrthoDB" id="9806925at2"/>
<evidence type="ECO:0000256" key="7">
    <source>
        <dbReference type="ARBA" id="ARBA00022840"/>
    </source>
</evidence>
<evidence type="ECO:0000256" key="12">
    <source>
        <dbReference type="ARBA" id="ARBA00023239"/>
    </source>
</evidence>
<keyword evidence="9 18" id="KW-0630">Potassium</keyword>
<comment type="caution">
    <text evidence="18">Lacks conserved residue(s) required for the propagation of feature annotation.</text>
</comment>
<dbReference type="Pfam" id="PF01256">
    <property type="entry name" value="Carb_kinase"/>
    <property type="match status" value="1"/>
</dbReference>
<comment type="catalytic activity">
    <reaction evidence="15 17 19">
        <text>(6S)-NADHX + ADP = AMP + phosphate + NADH + H(+)</text>
        <dbReference type="Rhea" id="RHEA:32223"/>
        <dbReference type="ChEBI" id="CHEBI:15378"/>
        <dbReference type="ChEBI" id="CHEBI:43474"/>
        <dbReference type="ChEBI" id="CHEBI:57945"/>
        <dbReference type="ChEBI" id="CHEBI:64074"/>
        <dbReference type="ChEBI" id="CHEBI:456215"/>
        <dbReference type="ChEBI" id="CHEBI:456216"/>
        <dbReference type="EC" id="4.2.1.136"/>
    </reaction>
</comment>
<dbReference type="PANTHER" id="PTHR12592:SF0">
    <property type="entry name" value="ATP-DEPENDENT (S)-NAD(P)H-HYDRATE DEHYDRATASE"/>
    <property type="match status" value="1"/>
</dbReference>
<sequence length="504" mass="52110">MSKAPSSYFARESALYLAAQTRAIDASAIASGVSGFTLMSRAARVVYELVSESFEPNLPLFVVCGGGNNGGDGLLVAWLAKNRGREVQVCLSRSPEALTGDAARAYALCLEVGIEFVDLPDTPFDQDWLIVDALLGTGLNRDVQGDALRAIAWMNASAAPVVAVDVPSGLCSDTGRELGEAVKADITVTFIALKFGLFTGNGPDCAGFLHYSDLEVPDPVFAAHSPVAERLNLPALLANLAPRQANSHKGLYGHVLVVGGDYGFGGAVAMAAEAALSCGAGLVSVATRAEHVSAVLARTPEVMVHAVANRHELDNLLAGMSVVVIGPGLGQSPWSEQLLQVVLERDQPLVVDADALNILVTKQWLGRLAARTAPVVVTPHPGEAARMLGQTTAQVQSDRLAASRALQALIDGVVVLKGAGSLVSSHRGVGLSDFGNAGMASGGMGDVLSGVLGALLAQIPDAVFATELGVCLHGDAADLAAAKFGLRGLRATQLMPYLQERLGG</sequence>
<accession>F3L1V8</accession>
<comment type="cofactor">
    <cofactor evidence="17">
        <name>Mg(2+)</name>
        <dbReference type="ChEBI" id="CHEBI:18420"/>
    </cofactor>
</comment>
<dbReference type="PIRSF" id="PIRSF017184">
    <property type="entry name" value="Nnr"/>
    <property type="match status" value="1"/>
</dbReference>
<dbReference type="SUPFAM" id="SSF64153">
    <property type="entry name" value="YjeF N-terminal domain-like"/>
    <property type="match status" value="1"/>
</dbReference>
<feature type="binding site" evidence="18">
    <location>
        <position position="168"/>
    </location>
    <ligand>
        <name>K(+)</name>
        <dbReference type="ChEBI" id="CHEBI:29103"/>
    </ligand>
</feature>
<feature type="binding site" evidence="18">
    <location>
        <begin position="68"/>
        <end position="72"/>
    </location>
    <ligand>
        <name>(6S)-NADPHX</name>
        <dbReference type="ChEBI" id="CHEBI:64076"/>
    </ligand>
</feature>
<comment type="similarity">
    <text evidence="3 19">In the N-terminal section; belongs to the NnrE/AIBP family.</text>
</comment>
<evidence type="ECO:0000256" key="11">
    <source>
        <dbReference type="ARBA" id="ARBA00023235"/>
    </source>
</evidence>
<comment type="caution">
    <text evidence="20">The sequence shown here is derived from an EMBL/GenBank/DDBJ whole genome shotgun (WGS) entry which is preliminary data.</text>
</comment>
<dbReference type="GO" id="GO:0052855">
    <property type="term" value="F:ADP-dependent NAD(P)H-hydrate dehydratase activity"/>
    <property type="evidence" value="ECO:0007669"/>
    <property type="project" value="UniProtKB-UniRule"/>
</dbReference>
<dbReference type="Proteomes" id="UP000005615">
    <property type="component" value="Unassembled WGS sequence"/>
</dbReference>
<dbReference type="InterPro" id="IPR004443">
    <property type="entry name" value="YjeF_N_dom"/>
</dbReference>
<comment type="similarity">
    <text evidence="17">Belongs to the NnrD/CARKD family.</text>
</comment>
<evidence type="ECO:0000256" key="1">
    <source>
        <dbReference type="ARBA" id="ARBA00000013"/>
    </source>
</evidence>
<dbReference type="NCBIfam" id="TIGR00196">
    <property type="entry name" value="yjeF_cterm"/>
    <property type="match status" value="1"/>
</dbReference>
<comment type="catalytic activity">
    <reaction evidence="16 17 19">
        <text>(6S)-NADPHX + ADP = AMP + phosphate + NADPH + H(+)</text>
        <dbReference type="Rhea" id="RHEA:32235"/>
        <dbReference type="ChEBI" id="CHEBI:15378"/>
        <dbReference type="ChEBI" id="CHEBI:43474"/>
        <dbReference type="ChEBI" id="CHEBI:57783"/>
        <dbReference type="ChEBI" id="CHEBI:64076"/>
        <dbReference type="ChEBI" id="CHEBI:456215"/>
        <dbReference type="ChEBI" id="CHEBI:456216"/>
        <dbReference type="EC" id="4.2.1.136"/>
    </reaction>
</comment>
<dbReference type="Gene3D" id="3.40.1190.20">
    <property type="match status" value="1"/>
</dbReference>
<comment type="function">
    <text evidence="17">Catalyzes the dehydration of the S-form of NAD(P)HX at the expense of ADP, which is converted to AMP. Together with NAD(P)HX epimerase, which catalyzes the epimerization of the S- and R-forms, the enzyme allows the repair of both epimers of NAD(P)HX, a damaged form of NAD(P)H that is a result of enzymatic or heat-dependent hydration.</text>
</comment>
<feature type="binding site" evidence="17">
    <location>
        <position position="328"/>
    </location>
    <ligand>
        <name>(6S)-NADPHX</name>
        <dbReference type="ChEBI" id="CHEBI:64076"/>
    </ligand>
</feature>
<organism evidence="20 21">
    <name type="scientific">Aequoribacter fuscus</name>
    <dbReference type="NCBI Taxonomy" id="2518989"/>
    <lineage>
        <taxon>Bacteria</taxon>
        <taxon>Pseudomonadati</taxon>
        <taxon>Pseudomonadota</taxon>
        <taxon>Gammaproteobacteria</taxon>
        <taxon>Cellvibrionales</taxon>
        <taxon>Halieaceae</taxon>
        <taxon>Aequoribacter</taxon>
    </lineage>
</organism>
<evidence type="ECO:0000256" key="10">
    <source>
        <dbReference type="ARBA" id="ARBA00023027"/>
    </source>
</evidence>
<dbReference type="GO" id="GO:0005524">
    <property type="term" value="F:ATP binding"/>
    <property type="evidence" value="ECO:0007669"/>
    <property type="project" value="UniProtKB-UniRule"/>
</dbReference>
<dbReference type="InterPro" id="IPR017953">
    <property type="entry name" value="Carbohydrate_kinase_pred_CS"/>
</dbReference>
<keyword evidence="7 17" id="KW-0067">ATP-binding</keyword>
<dbReference type="Pfam" id="PF03853">
    <property type="entry name" value="YjeF_N"/>
    <property type="match status" value="1"/>
</dbReference>
<dbReference type="InterPro" id="IPR036652">
    <property type="entry name" value="YjeF_N_dom_sf"/>
</dbReference>
<dbReference type="eggNOG" id="COG0063">
    <property type="taxonomic scope" value="Bacteria"/>
</dbReference>
<dbReference type="Gene3D" id="3.40.50.10260">
    <property type="entry name" value="YjeF N-terminal domain"/>
    <property type="match status" value="1"/>
</dbReference>
<evidence type="ECO:0000256" key="2">
    <source>
        <dbReference type="ARBA" id="ARBA00000909"/>
    </source>
</evidence>
<feature type="binding site" evidence="17">
    <location>
        <begin position="417"/>
        <end position="421"/>
    </location>
    <ligand>
        <name>AMP</name>
        <dbReference type="ChEBI" id="CHEBI:456215"/>
    </ligand>
</feature>
<feature type="binding site" evidence="18">
    <location>
        <position position="132"/>
    </location>
    <ligand>
        <name>K(+)</name>
        <dbReference type="ChEBI" id="CHEBI:29103"/>
    </ligand>
</feature>
<comment type="similarity">
    <text evidence="4 19">In the C-terminal section; belongs to the NnrD/CARKD family.</text>
</comment>
<dbReference type="GO" id="GO:0046872">
    <property type="term" value="F:metal ion binding"/>
    <property type="evidence" value="ECO:0007669"/>
    <property type="project" value="UniProtKB-UniRule"/>
</dbReference>
<evidence type="ECO:0000256" key="18">
    <source>
        <dbReference type="HAMAP-Rule" id="MF_01966"/>
    </source>
</evidence>
<comment type="catalytic activity">
    <reaction evidence="1 18 19">
        <text>(6R)-NADHX = (6S)-NADHX</text>
        <dbReference type="Rhea" id="RHEA:32215"/>
        <dbReference type="ChEBI" id="CHEBI:64074"/>
        <dbReference type="ChEBI" id="CHEBI:64075"/>
        <dbReference type="EC" id="5.1.99.6"/>
    </reaction>
</comment>
<feature type="binding site" evidence="18">
    <location>
        <position position="165"/>
    </location>
    <ligand>
        <name>(6S)-NADPHX</name>
        <dbReference type="ChEBI" id="CHEBI:64076"/>
    </ligand>
</feature>
<evidence type="ECO:0000256" key="15">
    <source>
        <dbReference type="ARBA" id="ARBA00048238"/>
    </source>
</evidence>
<dbReference type="PROSITE" id="PS51383">
    <property type="entry name" value="YJEF_C_3"/>
    <property type="match status" value="1"/>
</dbReference>
<dbReference type="EC" id="5.1.99.6" evidence="19"/>
<dbReference type="InterPro" id="IPR000631">
    <property type="entry name" value="CARKD"/>
</dbReference>
<dbReference type="PANTHER" id="PTHR12592">
    <property type="entry name" value="ATP-DEPENDENT (S)-NAD(P)H-HYDRATE DEHYDRATASE FAMILY MEMBER"/>
    <property type="match status" value="1"/>
</dbReference>
<dbReference type="EMBL" id="AEIG01000035">
    <property type="protein sequence ID" value="EGG29720.1"/>
    <property type="molecule type" value="Genomic_DNA"/>
</dbReference>
<feature type="binding site" evidence="17">
    <location>
        <position position="446"/>
    </location>
    <ligand>
        <name>(6S)-NADPHX</name>
        <dbReference type="ChEBI" id="CHEBI:64076"/>
    </ligand>
</feature>
<dbReference type="EC" id="4.2.1.136" evidence="19"/>
<dbReference type="SUPFAM" id="SSF53613">
    <property type="entry name" value="Ribokinase-like"/>
    <property type="match status" value="1"/>
</dbReference>
<dbReference type="HAMAP" id="MF_01965">
    <property type="entry name" value="NADHX_dehydratase"/>
    <property type="match status" value="1"/>
</dbReference>
<feature type="binding site" evidence="17">
    <location>
        <position position="267"/>
    </location>
    <ligand>
        <name>(6S)-NADPHX</name>
        <dbReference type="ChEBI" id="CHEBI:64076"/>
    </ligand>
</feature>
<dbReference type="CDD" id="cd01171">
    <property type="entry name" value="YXKO-related"/>
    <property type="match status" value="1"/>
</dbReference>
<evidence type="ECO:0000256" key="14">
    <source>
        <dbReference type="ARBA" id="ARBA00025153"/>
    </source>
</evidence>
<dbReference type="GO" id="GO:0110051">
    <property type="term" value="P:metabolite repair"/>
    <property type="evidence" value="ECO:0007669"/>
    <property type="project" value="TreeGrafter"/>
</dbReference>
<comment type="function">
    <text evidence="18">Catalyzes the epimerization of the S- and R-forms of NAD(P)HX, a damaged form of NAD(P)H that is a result of enzymatic or heat-dependent hydration. This is a prerequisite for the S-specific NAD(P)H-hydrate dehydratase to allow the repair of both epimers of NAD(P)HX.</text>
</comment>
<dbReference type="InterPro" id="IPR029056">
    <property type="entry name" value="Ribokinase-like"/>
</dbReference>
<comment type="function">
    <text evidence="14 19">Bifunctional enzyme that catalyzes the epimerization of the S- and R-forms of NAD(P)HX and the dehydration of the S-form of NAD(P)HX at the expense of ADP, which is converted to AMP. This allows the repair of both epimers of NAD(P)HX, a damaged form of NAD(P)H that is a result of enzymatic or heat-dependent hydration.</text>
</comment>
<dbReference type="STRING" id="2518989.IMCC3088_1448"/>
<dbReference type="RefSeq" id="WP_009575745.1">
    <property type="nucleotide sequence ID" value="NZ_AEIG01000035.1"/>
</dbReference>
<dbReference type="AlphaFoldDB" id="F3L1V8"/>
<evidence type="ECO:0000256" key="19">
    <source>
        <dbReference type="PIRNR" id="PIRNR017184"/>
    </source>
</evidence>
<evidence type="ECO:0000256" key="17">
    <source>
        <dbReference type="HAMAP-Rule" id="MF_01965"/>
    </source>
</evidence>
<reference evidence="20 21" key="1">
    <citation type="journal article" date="2011" name="J. Bacteriol.">
        <title>Genome sequence of strain IMCC3088, a proteorhodopsin-containing marine bacterium belonging to the OM60/NOR5 clade.</title>
        <authorList>
            <person name="Jang Y."/>
            <person name="Oh H.M."/>
            <person name="Kang I."/>
            <person name="Lee K."/>
            <person name="Yang S.J."/>
            <person name="Cho J.C."/>
        </authorList>
    </citation>
    <scope>NUCLEOTIDE SEQUENCE [LARGE SCALE GENOMIC DNA]</scope>
    <source>
        <strain evidence="20 21">IMCC3088</strain>
    </source>
</reference>
<dbReference type="HAMAP" id="MF_01966">
    <property type="entry name" value="NADHX_epimerase"/>
    <property type="match status" value="1"/>
</dbReference>
<keyword evidence="11 18" id="KW-0413">Isomerase</keyword>
<evidence type="ECO:0000313" key="21">
    <source>
        <dbReference type="Proteomes" id="UP000005615"/>
    </source>
</evidence>
<comment type="cofactor">
    <cofactor evidence="18 19">
        <name>K(+)</name>
        <dbReference type="ChEBI" id="CHEBI:29103"/>
    </cofactor>
    <text evidence="18 19">Binds 1 potassium ion per subunit.</text>
</comment>
<keyword evidence="10 17" id="KW-0520">NAD</keyword>
<evidence type="ECO:0000256" key="6">
    <source>
        <dbReference type="ARBA" id="ARBA00022741"/>
    </source>
</evidence>
<comment type="subunit">
    <text evidence="17">Homotetramer.</text>
</comment>
<comment type="catalytic activity">
    <reaction evidence="2 18 19">
        <text>(6R)-NADPHX = (6S)-NADPHX</text>
        <dbReference type="Rhea" id="RHEA:32227"/>
        <dbReference type="ChEBI" id="CHEBI:64076"/>
        <dbReference type="ChEBI" id="CHEBI:64077"/>
        <dbReference type="EC" id="5.1.99.6"/>
    </reaction>
</comment>
<dbReference type="InterPro" id="IPR030677">
    <property type="entry name" value="Nnr"/>
</dbReference>
<evidence type="ECO:0000256" key="9">
    <source>
        <dbReference type="ARBA" id="ARBA00022958"/>
    </source>
</evidence>
<evidence type="ECO:0000256" key="3">
    <source>
        <dbReference type="ARBA" id="ARBA00006001"/>
    </source>
</evidence>
<name>F3L1V8_9GAMM</name>
<gene>
    <name evidence="18" type="primary">nnrE</name>
    <name evidence="17" type="synonym">nnrD</name>
    <name evidence="20" type="ORF">IMCC3088_1448</name>
</gene>
<dbReference type="GO" id="GO:0046496">
    <property type="term" value="P:nicotinamide nucleotide metabolic process"/>
    <property type="evidence" value="ECO:0007669"/>
    <property type="project" value="UniProtKB-UniRule"/>
</dbReference>
<evidence type="ECO:0000256" key="16">
    <source>
        <dbReference type="ARBA" id="ARBA00049209"/>
    </source>
</evidence>
<evidence type="ECO:0000313" key="20">
    <source>
        <dbReference type="EMBL" id="EGG29720.1"/>
    </source>
</evidence>
<keyword evidence="21" id="KW-1185">Reference proteome</keyword>